<name>A0A5J6N3W6_9PROT</name>
<reference evidence="1 2" key="1">
    <citation type="submission" date="2019-08" db="EMBL/GenBank/DDBJ databases">
        <title>Hyperibacter terrae gen. nov., sp. nov. and Hyperibacter viscosus sp. nov., two new members in the family Rhodospirillaceae isolated from the rhizosphere of Hypericum perforatum.</title>
        <authorList>
            <person name="Noviana Z."/>
        </authorList>
    </citation>
    <scope>NUCLEOTIDE SEQUENCE [LARGE SCALE GENOMIC DNA]</scope>
    <source>
        <strain evidence="1 2">R5959</strain>
    </source>
</reference>
<evidence type="ECO:0008006" key="3">
    <source>
        <dbReference type="Google" id="ProtNLM"/>
    </source>
</evidence>
<dbReference type="KEGG" id="hadh:FRZ61_44500"/>
<keyword evidence="2" id="KW-1185">Reference proteome</keyword>
<accession>A0A5J6N3W6</accession>
<evidence type="ECO:0000313" key="2">
    <source>
        <dbReference type="Proteomes" id="UP000325797"/>
    </source>
</evidence>
<dbReference type="EMBL" id="CP042582">
    <property type="protein sequence ID" value="QEX24509.1"/>
    <property type="molecule type" value="Genomic_DNA"/>
</dbReference>
<dbReference type="Proteomes" id="UP000325797">
    <property type="component" value="Chromosome"/>
</dbReference>
<organism evidence="1 2">
    <name type="scientific">Hypericibacter adhaerens</name>
    <dbReference type="NCBI Taxonomy" id="2602016"/>
    <lineage>
        <taxon>Bacteria</taxon>
        <taxon>Pseudomonadati</taxon>
        <taxon>Pseudomonadota</taxon>
        <taxon>Alphaproteobacteria</taxon>
        <taxon>Rhodospirillales</taxon>
        <taxon>Dongiaceae</taxon>
        <taxon>Hypericibacter</taxon>
    </lineage>
</organism>
<gene>
    <name evidence="1" type="ORF">FRZ61_44500</name>
</gene>
<dbReference type="Pfam" id="PF09898">
    <property type="entry name" value="DUF2125"/>
    <property type="match status" value="1"/>
</dbReference>
<protein>
    <recommendedName>
        <fullName evidence="3">DUF2125 domain-containing protein</fullName>
    </recommendedName>
</protein>
<dbReference type="RefSeq" id="WP_151119783.1">
    <property type="nucleotide sequence ID" value="NZ_CP042582.1"/>
</dbReference>
<dbReference type="OrthoDB" id="8478166at2"/>
<dbReference type="AlphaFoldDB" id="A0A5J6N3W6"/>
<proteinExistence type="predicted"/>
<sequence length="336" mass="34681">MTRRAAIASVSILLGLAALAGGWAVWWHLAARQLASSIDLWIAARRAEGYRIEAVRDPIAGFPFHLRTRIAAPSAAAADGSWSWSGPDLAIEAPAWAPLHIAFLMAGAHQVASRGHHYDVQAVTAGGSLELARDGRLDRMSLLAGGISAREPEQPPATIATLSAVLGQPAPDPATPVPTSLTFDLGAETIQLPPDPRLALGSSIEKLGLAGRLEGPPPRGLDAAALGAWRDAGGAVDLDLFTIAWGPLSISGSGTLSLDGTLRPLAAATTEIRGATETLVALAQAGLMRSNDAQLAALALALLTDDQGRLKLPLTAQDGELSAGPVKLATLQPVVR</sequence>
<dbReference type="InterPro" id="IPR018666">
    <property type="entry name" value="DUF2125"/>
</dbReference>
<evidence type="ECO:0000313" key="1">
    <source>
        <dbReference type="EMBL" id="QEX24509.1"/>
    </source>
</evidence>